<dbReference type="PANTHER" id="PTHR37412:SF2">
    <property type="entry name" value="C2 DOMAIN-CONTAINING PROTEIN 5"/>
    <property type="match status" value="1"/>
</dbReference>
<accession>A0A1W0WVN6</accession>
<dbReference type="InterPro" id="IPR037785">
    <property type="entry name" value="C2_C2CD5"/>
</dbReference>
<dbReference type="GO" id="GO:0065002">
    <property type="term" value="P:intracellular protein transmembrane transport"/>
    <property type="evidence" value="ECO:0007669"/>
    <property type="project" value="TreeGrafter"/>
</dbReference>
<dbReference type="PROSITE" id="PS50004">
    <property type="entry name" value="C2"/>
    <property type="match status" value="1"/>
</dbReference>
<dbReference type="GO" id="GO:0005509">
    <property type="term" value="F:calcium ion binding"/>
    <property type="evidence" value="ECO:0007669"/>
    <property type="project" value="TreeGrafter"/>
</dbReference>
<reference evidence="5" key="1">
    <citation type="submission" date="2017-01" db="EMBL/GenBank/DDBJ databases">
        <title>Comparative genomics of anhydrobiosis in the tardigrade Hypsibius dujardini.</title>
        <authorList>
            <person name="Yoshida Y."/>
            <person name="Koutsovoulos G."/>
            <person name="Laetsch D."/>
            <person name="Stevens L."/>
            <person name="Kumar S."/>
            <person name="Horikawa D."/>
            <person name="Ishino K."/>
            <person name="Komine S."/>
            <person name="Tomita M."/>
            <person name="Blaxter M."/>
            <person name="Arakawa K."/>
        </authorList>
    </citation>
    <scope>NUCLEOTIDE SEQUENCE [LARGE SCALE GENOMIC DNA]</scope>
    <source>
        <strain evidence="5">Z151</strain>
    </source>
</reference>
<dbReference type="OrthoDB" id="419768at2759"/>
<dbReference type="InterPro" id="IPR056431">
    <property type="entry name" value="C2CD5_YbjQ-rel_dom"/>
</dbReference>
<dbReference type="AlphaFoldDB" id="A0A1W0WVN6"/>
<protein>
    <submittedName>
        <fullName evidence="4">C2 domain-containing protein 5</fullName>
    </submittedName>
</protein>
<dbReference type="Gene3D" id="2.60.40.150">
    <property type="entry name" value="C2 domain"/>
    <property type="match status" value="1"/>
</dbReference>
<dbReference type="GO" id="GO:0090314">
    <property type="term" value="P:positive regulation of protein targeting to membrane"/>
    <property type="evidence" value="ECO:0007669"/>
    <property type="project" value="TreeGrafter"/>
</dbReference>
<evidence type="ECO:0000256" key="2">
    <source>
        <dbReference type="SAM" id="MobiDB-lite"/>
    </source>
</evidence>
<dbReference type="EMBL" id="MTYJ01000042">
    <property type="protein sequence ID" value="OQV19217.1"/>
    <property type="molecule type" value="Genomic_DNA"/>
</dbReference>
<dbReference type="Pfam" id="PF00168">
    <property type="entry name" value="C2"/>
    <property type="match status" value="1"/>
</dbReference>
<sequence length="344" mass="38668">MPATVKVKICEARHLPVMDRSGETTDAFVEVRLANNVFKTEVCRKSLDPRWDSDWFKFEVNDVELQEEPLQMRVMDYDTYSSHDAIGKVYVDLTNMLVSENRSTYAGWLPIYDTLLGIRGQLKIEVRLVPFCVDMRTLWHLSNSILFFSSALFPSGFRVKRIIGLVDHTLVADDPEHQWMDKIRTPRSTNEARQFLFMRMSGELRRKIGNKVVEFGGNAVVALRQRIDLGHMGVIFRAVGTAVVVEKLGSDLAPNQDVNDPVASGMISPGKRKVSTLETVPGSPVDGASVPAAKVEDSHSADGERSPTNMSEIGKMDFERSAKFYLGNSQESDQQALVRRNFHS</sequence>
<comment type="caution">
    <text evidence="4">The sequence shown here is derived from an EMBL/GenBank/DDBJ whole genome shotgun (WGS) entry which is preliminary data.</text>
</comment>
<evidence type="ECO:0000259" key="3">
    <source>
        <dbReference type="PROSITE" id="PS50004"/>
    </source>
</evidence>
<gene>
    <name evidence="4" type="ORF">BV898_06852</name>
</gene>
<dbReference type="PANTHER" id="PTHR37412">
    <property type="entry name" value="C2 DOMAIN-CONTAINING PROTEIN 5"/>
    <property type="match status" value="1"/>
</dbReference>
<keyword evidence="5" id="KW-1185">Reference proteome</keyword>
<organism evidence="4 5">
    <name type="scientific">Hypsibius exemplaris</name>
    <name type="common">Freshwater tardigrade</name>
    <dbReference type="NCBI Taxonomy" id="2072580"/>
    <lineage>
        <taxon>Eukaryota</taxon>
        <taxon>Metazoa</taxon>
        <taxon>Ecdysozoa</taxon>
        <taxon>Tardigrada</taxon>
        <taxon>Eutardigrada</taxon>
        <taxon>Parachela</taxon>
        <taxon>Hypsibioidea</taxon>
        <taxon>Hypsibiidae</taxon>
        <taxon>Hypsibius</taxon>
    </lineage>
</organism>
<dbReference type="GO" id="GO:0010828">
    <property type="term" value="P:positive regulation of D-glucose transmembrane transport"/>
    <property type="evidence" value="ECO:0007669"/>
    <property type="project" value="TreeGrafter"/>
</dbReference>
<dbReference type="Pfam" id="PF23025">
    <property type="entry name" value="YbjQ_2"/>
    <property type="match status" value="1"/>
</dbReference>
<dbReference type="Proteomes" id="UP000192578">
    <property type="component" value="Unassembled WGS sequence"/>
</dbReference>
<proteinExistence type="predicted"/>
<dbReference type="InterPro" id="IPR001565">
    <property type="entry name" value="Synaptotagmin"/>
</dbReference>
<evidence type="ECO:0000256" key="1">
    <source>
        <dbReference type="ARBA" id="ARBA00022737"/>
    </source>
</evidence>
<dbReference type="CDD" id="cd08688">
    <property type="entry name" value="C2_KIAA0528-like"/>
    <property type="match status" value="1"/>
</dbReference>
<dbReference type="InterPro" id="IPR000008">
    <property type="entry name" value="C2_dom"/>
</dbReference>
<keyword evidence="1" id="KW-0677">Repeat</keyword>
<feature type="compositionally biased region" description="Basic and acidic residues" evidence="2">
    <location>
        <begin position="294"/>
        <end position="305"/>
    </location>
</feature>
<feature type="region of interest" description="Disordered" evidence="2">
    <location>
        <begin position="275"/>
        <end position="314"/>
    </location>
</feature>
<dbReference type="PRINTS" id="PR00399">
    <property type="entry name" value="SYNAPTOTAGMN"/>
</dbReference>
<dbReference type="SMART" id="SM00239">
    <property type="entry name" value="C2"/>
    <property type="match status" value="1"/>
</dbReference>
<evidence type="ECO:0000313" key="4">
    <source>
        <dbReference type="EMBL" id="OQV19217.1"/>
    </source>
</evidence>
<name>A0A1W0WVN6_HYPEX</name>
<dbReference type="SUPFAM" id="SSF49562">
    <property type="entry name" value="C2 domain (Calcium/lipid-binding domain, CaLB)"/>
    <property type="match status" value="1"/>
</dbReference>
<dbReference type="InterPro" id="IPR038983">
    <property type="entry name" value="C2CD5"/>
</dbReference>
<feature type="domain" description="C2" evidence="3">
    <location>
        <begin position="1"/>
        <end position="109"/>
    </location>
</feature>
<dbReference type="GO" id="GO:0005886">
    <property type="term" value="C:plasma membrane"/>
    <property type="evidence" value="ECO:0007669"/>
    <property type="project" value="TreeGrafter"/>
</dbReference>
<dbReference type="InterPro" id="IPR035892">
    <property type="entry name" value="C2_domain_sf"/>
</dbReference>
<evidence type="ECO:0000313" key="5">
    <source>
        <dbReference type="Proteomes" id="UP000192578"/>
    </source>
</evidence>
<dbReference type="GO" id="GO:0072659">
    <property type="term" value="P:protein localization to plasma membrane"/>
    <property type="evidence" value="ECO:0007669"/>
    <property type="project" value="TreeGrafter"/>
</dbReference>
<dbReference type="GO" id="GO:0005544">
    <property type="term" value="F:calcium-dependent phospholipid binding"/>
    <property type="evidence" value="ECO:0007669"/>
    <property type="project" value="InterPro"/>
</dbReference>
<dbReference type="GO" id="GO:0031340">
    <property type="term" value="P:positive regulation of vesicle fusion"/>
    <property type="evidence" value="ECO:0007669"/>
    <property type="project" value="TreeGrafter"/>
</dbReference>